<keyword evidence="1" id="KW-0732">Signal</keyword>
<feature type="signal peptide" evidence="1">
    <location>
        <begin position="1"/>
        <end position="25"/>
    </location>
</feature>
<evidence type="ECO:0008006" key="4">
    <source>
        <dbReference type="Google" id="ProtNLM"/>
    </source>
</evidence>
<accession>A0A067M2A0</accession>
<reference evidence="3" key="1">
    <citation type="journal article" date="2014" name="Proc. Natl. Acad. Sci. U.S.A.">
        <title>Extensive sampling of basidiomycete genomes demonstrates inadequacy of the white-rot/brown-rot paradigm for wood decay fungi.</title>
        <authorList>
            <person name="Riley R."/>
            <person name="Salamov A.A."/>
            <person name="Brown D.W."/>
            <person name="Nagy L.G."/>
            <person name="Floudas D."/>
            <person name="Held B.W."/>
            <person name="Levasseur A."/>
            <person name="Lombard V."/>
            <person name="Morin E."/>
            <person name="Otillar R."/>
            <person name="Lindquist E.A."/>
            <person name="Sun H."/>
            <person name="LaButti K.M."/>
            <person name="Schmutz J."/>
            <person name="Jabbour D."/>
            <person name="Luo H."/>
            <person name="Baker S.E."/>
            <person name="Pisabarro A.G."/>
            <person name="Walton J.D."/>
            <person name="Blanchette R.A."/>
            <person name="Henrissat B."/>
            <person name="Martin F."/>
            <person name="Cullen D."/>
            <person name="Hibbett D.S."/>
            <person name="Grigoriev I.V."/>
        </authorList>
    </citation>
    <scope>NUCLEOTIDE SEQUENCE [LARGE SCALE GENOMIC DNA]</scope>
    <source>
        <strain evidence="3">FD-172 SS1</strain>
    </source>
</reference>
<evidence type="ECO:0000313" key="3">
    <source>
        <dbReference type="Proteomes" id="UP000027195"/>
    </source>
</evidence>
<organism evidence="2 3">
    <name type="scientific">Botryobasidium botryosum (strain FD-172 SS1)</name>
    <dbReference type="NCBI Taxonomy" id="930990"/>
    <lineage>
        <taxon>Eukaryota</taxon>
        <taxon>Fungi</taxon>
        <taxon>Dikarya</taxon>
        <taxon>Basidiomycota</taxon>
        <taxon>Agaricomycotina</taxon>
        <taxon>Agaricomycetes</taxon>
        <taxon>Cantharellales</taxon>
        <taxon>Botryobasidiaceae</taxon>
        <taxon>Botryobasidium</taxon>
    </lineage>
</organism>
<keyword evidence="3" id="KW-1185">Reference proteome</keyword>
<proteinExistence type="predicted"/>
<dbReference type="EMBL" id="KL198200">
    <property type="protein sequence ID" value="KDQ05711.1"/>
    <property type="molecule type" value="Genomic_DNA"/>
</dbReference>
<feature type="chain" id="PRO_5001645212" description="Secreted protein" evidence="1">
    <location>
        <begin position="26"/>
        <end position="118"/>
    </location>
</feature>
<name>A0A067M2A0_BOTB1</name>
<dbReference type="Proteomes" id="UP000027195">
    <property type="component" value="Unassembled WGS sequence"/>
</dbReference>
<protein>
    <recommendedName>
        <fullName evidence="4">Secreted protein</fullName>
    </recommendedName>
</protein>
<evidence type="ECO:0000313" key="2">
    <source>
        <dbReference type="EMBL" id="KDQ05711.1"/>
    </source>
</evidence>
<dbReference type="AlphaFoldDB" id="A0A067M2A0"/>
<gene>
    <name evidence="2" type="ORF">BOTBODRAFT_299761</name>
</gene>
<sequence length="118" mass="13279">MAIAQRVNSLLIIVSIAIRLLRCRGGHRAIDGLEFVHRTPLSATVHRVAKIAGGYFTPRHRDIASRYFHPAYRSPLILPPLRFVVTILSSGRDSLLRIISRRQLPTHVLARHDSALCI</sequence>
<dbReference type="InParanoid" id="A0A067M2A0"/>
<evidence type="ECO:0000256" key="1">
    <source>
        <dbReference type="SAM" id="SignalP"/>
    </source>
</evidence>
<dbReference type="HOGENOM" id="CLU_2072755_0_0_1"/>